<keyword evidence="4 12" id="KW-0805">Transcription regulation</keyword>
<evidence type="ECO:0000256" key="10">
    <source>
        <dbReference type="PROSITE-ProRule" id="PRU00108"/>
    </source>
</evidence>
<dbReference type="SUPFAM" id="SSF47413">
    <property type="entry name" value="lambda repressor-like DNA-binding domains"/>
    <property type="match status" value="2"/>
</dbReference>
<dbReference type="SMART" id="SM00389">
    <property type="entry name" value="HOX"/>
    <property type="match status" value="1"/>
</dbReference>
<dbReference type="Pfam" id="PF00046">
    <property type="entry name" value="Homeodomain"/>
    <property type="match status" value="1"/>
</dbReference>
<evidence type="ECO:0000256" key="5">
    <source>
        <dbReference type="ARBA" id="ARBA00023054"/>
    </source>
</evidence>
<dbReference type="Gene3D" id="1.10.10.60">
    <property type="entry name" value="Homeodomain-like"/>
    <property type="match status" value="1"/>
</dbReference>
<feature type="compositionally biased region" description="Low complexity" evidence="14">
    <location>
        <begin position="135"/>
        <end position="154"/>
    </location>
</feature>
<feature type="compositionally biased region" description="Low complexity" evidence="14">
    <location>
        <begin position="368"/>
        <end position="383"/>
    </location>
</feature>
<keyword evidence="9 10" id="KW-0539">Nucleus</keyword>
<dbReference type="GO" id="GO:0005634">
    <property type="term" value="C:nucleus"/>
    <property type="evidence" value="ECO:0007669"/>
    <property type="project" value="UniProtKB-SubCell"/>
</dbReference>
<dbReference type="GO" id="GO:0000977">
    <property type="term" value="F:RNA polymerase II transcription regulatory region sequence-specific DNA binding"/>
    <property type="evidence" value="ECO:0007669"/>
    <property type="project" value="TreeGrafter"/>
</dbReference>
<evidence type="ECO:0000256" key="14">
    <source>
        <dbReference type="SAM" id="MobiDB-lite"/>
    </source>
</evidence>
<evidence type="ECO:0000313" key="17">
    <source>
        <dbReference type="EMBL" id="KAK2910823.1"/>
    </source>
</evidence>
<dbReference type="PROSITE" id="PS00027">
    <property type="entry name" value="HOMEOBOX_1"/>
    <property type="match status" value="1"/>
</dbReference>
<organism evidence="17 18">
    <name type="scientific">Cirrhinus molitorella</name>
    <name type="common">mud carp</name>
    <dbReference type="NCBI Taxonomy" id="172907"/>
    <lineage>
        <taxon>Eukaryota</taxon>
        <taxon>Metazoa</taxon>
        <taxon>Chordata</taxon>
        <taxon>Craniata</taxon>
        <taxon>Vertebrata</taxon>
        <taxon>Euteleostomi</taxon>
        <taxon>Actinopterygii</taxon>
        <taxon>Neopterygii</taxon>
        <taxon>Teleostei</taxon>
        <taxon>Ostariophysi</taxon>
        <taxon>Cypriniformes</taxon>
        <taxon>Cyprinidae</taxon>
        <taxon>Labeoninae</taxon>
        <taxon>Labeonini</taxon>
        <taxon>Cirrhinus</taxon>
    </lineage>
</organism>
<keyword evidence="3" id="KW-0677">Repeat</keyword>
<evidence type="ECO:0000256" key="8">
    <source>
        <dbReference type="ARBA" id="ARBA00023163"/>
    </source>
</evidence>
<proteinExistence type="inferred from homology"/>
<dbReference type="CDD" id="cd00086">
    <property type="entry name" value="homeodomain"/>
    <property type="match status" value="1"/>
</dbReference>
<dbReference type="EMBL" id="JAUYZG010000003">
    <property type="protein sequence ID" value="KAK2910823.1"/>
    <property type="molecule type" value="Genomic_DNA"/>
</dbReference>
<evidence type="ECO:0000256" key="4">
    <source>
        <dbReference type="ARBA" id="ARBA00023015"/>
    </source>
</evidence>
<feature type="region of interest" description="Disordered" evidence="14">
    <location>
        <begin position="277"/>
        <end position="298"/>
    </location>
</feature>
<evidence type="ECO:0000256" key="11">
    <source>
        <dbReference type="RuleBase" id="RU000682"/>
    </source>
</evidence>
<dbReference type="InterPro" id="IPR009057">
    <property type="entry name" value="Homeodomain-like_sf"/>
</dbReference>
<sequence length="670" mass="75768">MDLCVFTAVSPTSADVETMVAMRNRDVQRLEQEVRRLQHLLQEVQERTANHVALLQQQLANKSQQIERLQAKLQSQQDYDKIKTELRTLRELTQTTDDVSVFSSPSDIDNDAVIQTEVKTPEFQDIGKGELLNESSVISGSPSSSSSSSSSLQSLMKEETESGDECEFDTTRLALEVKEALQRLNVGQRVFGHYVLGLSQGTVSDILARPKPWSKLTSRGREPFLRMKHFLSDEHSIRTLRAIQDRLRGIFVPCVRPPDASSDDAIRKILNRSRLEKLDDDDDDEGSRSQRDGDSSDGAIRNILQQAKHEMQTQTQTQTSATNDTFDAPVHQEEEDYGTLDPSAQSPTDFVQSIIQKIKCELDEDTDPSVSPSSSSHSFETPSADPHQRTQVFSRSEENMETQERPRSCPINISSSSELQSLDLDTFSITQRVKETLTINSIGQRVFGEEVLGLTQSSVSELLSHPKPWTKLSLKGKENFIRMHLWLQDPQKIQKLNVMKKMDQRARLKRALIGSDCDSHRTLDAGGQGFCDGWGRCDVMKKPRVILSPQERETLIAAYQTEPYPSPYTIDRLAAQLGLQTSTVSNWFYNHRSRIRRDGFSEPMQTRTFQNPATSRPLSASLVRIKQEPSDGETEEDAYLKREQHDHVSVGVQSIMRVKTEKTEDLSDLR</sequence>
<keyword evidence="6 10" id="KW-0238">DNA-binding</keyword>
<gene>
    <name evidence="17" type="ORF">Q8A67_002956</name>
</gene>
<name>A0AA88Q2N6_9TELE</name>
<evidence type="ECO:0000259" key="16">
    <source>
        <dbReference type="PROSITE" id="PS51042"/>
    </source>
</evidence>
<dbReference type="PROSITE" id="PS50071">
    <property type="entry name" value="HOMEOBOX_2"/>
    <property type="match status" value="1"/>
</dbReference>
<evidence type="ECO:0000256" key="12">
    <source>
        <dbReference type="RuleBase" id="RU361129"/>
    </source>
</evidence>
<dbReference type="InterPro" id="IPR001356">
    <property type="entry name" value="HD"/>
</dbReference>
<comment type="caution">
    <text evidence="17">The sequence shown here is derived from an EMBL/GenBank/DDBJ whole genome shotgun (WGS) entry which is preliminary data.</text>
</comment>
<feature type="region of interest" description="Disordered" evidence="14">
    <location>
        <begin position="134"/>
        <end position="165"/>
    </location>
</feature>
<dbReference type="AlphaFoldDB" id="A0AA88Q2N6"/>
<comment type="similarity">
    <text evidence="2 12">Belongs to the CUT homeobox family.</text>
</comment>
<feature type="coiled-coil region" evidence="13">
    <location>
        <begin position="20"/>
        <end position="79"/>
    </location>
</feature>
<evidence type="ECO:0000256" key="9">
    <source>
        <dbReference type="ARBA" id="ARBA00023242"/>
    </source>
</evidence>
<feature type="compositionally biased region" description="Basic and acidic residues" evidence="14">
    <location>
        <begin position="638"/>
        <end position="648"/>
    </location>
</feature>
<dbReference type="PANTHER" id="PTHR14043:SF2">
    <property type="entry name" value="HOMEOBOX PROTEIN CUT"/>
    <property type="match status" value="1"/>
</dbReference>
<feature type="domain" description="CUT" evidence="16">
    <location>
        <begin position="415"/>
        <end position="502"/>
    </location>
</feature>
<keyword evidence="8 12" id="KW-0804">Transcription</keyword>
<dbReference type="PANTHER" id="PTHR14043">
    <property type="entry name" value="CCAAT DISPLACEMENT PROTEIN-RELATED"/>
    <property type="match status" value="1"/>
</dbReference>
<dbReference type="PROSITE" id="PS51042">
    <property type="entry name" value="CUT"/>
    <property type="match status" value="2"/>
</dbReference>
<keyword evidence="18" id="KW-1185">Reference proteome</keyword>
<evidence type="ECO:0000256" key="1">
    <source>
        <dbReference type="ARBA" id="ARBA00004123"/>
    </source>
</evidence>
<evidence type="ECO:0000256" key="6">
    <source>
        <dbReference type="ARBA" id="ARBA00023125"/>
    </source>
</evidence>
<evidence type="ECO:0000256" key="3">
    <source>
        <dbReference type="ARBA" id="ARBA00022737"/>
    </source>
</evidence>
<evidence type="ECO:0000256" key="7">
    <source>
        <dbReference type="ARBA" id="ARBA00023155"/>
    </source>
</evidence>
<dbReference type="SUPFAM" id="SSF46689">
    <property type="entry name" value="Homeodomain-like"/>
    <property type="match status" value="1"/>
</dbReference>
<dbReference type="Proteomes" id="UP001187343">
    <property type="component" value="Unassembled WGS sequence"/>
</dbReference>
<evidence type="ECO:0000259" key="15">
    <source>
        <dbReference type="PROSITE" id="PS50071"/>
    </source>
</evidence>
<evidence type="ECO:0000256" key="2">
    <source>
        <dbReference type="ARBA" id="ARBA00008190"/>
    </source>
</evidence>
<feature type="DNA-binding region" description="Homeobox" evidence="10">
    <location>
        <begin position="540"/>
        <end position="599"/>
    </location>
</feature>
<keyword evidence="5 13" id="KW-0175">Coiled coil</keyword>
<feature type="domain" description="Homeobox" evidence="15">
    <location>
        <begin position="538"/>
        <end position="598"/>
    </location>
</feature>
<evidence type="ECO:0000313" key="18">
    <source>
        <dbReference type="Proteomes" id="UP001187343"/>
    </source>
</evidence>
<feature type="compositionally biased region" description="Basic and acidic residues" evidence="14">
    <location>
        <begin position="658"/>
        <end position="670"/>
    </location>
</feature>
<comment type="subcellular location">
    <subcellularLocation>
        <location evidence="1 10 11">Nucleus</location>
    </subcellularLocation>
</comment>
<accession>A0AA88Q2N6</accession>
<evidence type="ECO:0000256" key="13">
    <source>
        <dbReference type="SAM" id="Coils"/>
    </source>
</evidence>
<reference evidence="17" key="1">
    <citation type="submission" date="2023-08" db="EMBL/GenBank/DDBJ databases">
        <title>Chromosome-level Genome Assembly of mud carp (Cirrhinus molitorella).</title>
        <authorList>
            <person name="Liu H."/>
        </authorList>
    </citation>
    <scope>NUCLEOTIDE SEQUENCE</scope>
    <source>
        <strain evidence="17">Prfri</strain>
        <tissue evidence="17">Muscle</tissue>
    </source>
</reference>
<feature type="region of interest" description="Disordered" evidence="14">
    <location>
        <begin position="364"/>
        <end position="413"/>
    </location>
</feature>
<dbReference type="SMART" id="SM01109">
    <property type="entry name" value="CUT"/>
    <property type="match status" value="2"/>
</dbReference>
<dbReference type="InterPro" id="IPR010982">
    <property type="entry name" value="Lambda_DNA-bd_dom_sf"/>
</dbReference>
<dbReference type="Pfam" id="PF02376">
    <property type="entry name" value="CUT"/>
    <property type="match status" value="2"/>
</dbReference>
<dbReference type="InterPro" id="IPR003350">
    <property type="entry name" value="CUT_dom"/>
</dbReference>
<feature type="region of interest" description="Disordered" evidence="14">
    <location>
        <begin position="626"/>
        <end position="670"/>
    </location>
</feature>
<feature type="domain" description="CUT" evidence="16">
    <location>
        <begin position="159"/>
        <end position="246"/>
    </location>
</feature>
<keyword evidence="7 10" id="KW-0371">Homeobox</keyword>
<dbReference type="GO" id="GO:0000981">
    <property type="term" value="F:DNA-binding transcription factor activity, RNA polymerase II-specific"/>
    <property type="evidence" value="ECO:0007669"/>
    <property type="project" value="InterPro"/>
</dbReference>
<dbReference type="Gene3D" id="1.10.260.40">
    <property type="entry name" value="lambda repressor-like DNA-binding domains"/>
    <property type="match status" value="2"/>
</dbReference>
<dbReference type="InterPro" id="IPR017970">
    <property type="entry name" value="Homeobox_CS"/>
</dbReference>
<protein>
    <recommendedName>
        <fullName evidence="12">DNA-binding protein SATB</fullName>
    </recommendedName>
    <alternativeName>
        <fullName evidence="12">Special AT-rich sequence-binding protein</fullName>
    </alternativeName>
</protein>
<feature type="compositionally biased region" description="Basic and acidic residues" evidence="14">
    <location>
        <begin position="395"/>
        <end position="407"/>
    </location>
</feature>